<feature type="binding site" evidence="4">
    <location>
        <position position="162"/>
    </location>
    <ligand>
        <name>a divalent metal cation</name>
        <dbReference type="ChEBI" id="CHEBI:60240"/>
        <label>2</label>
    </ligand>
</feature>
<comment type="similarity">
    <text evidence="1">Belongs to the metallo-dependent hydrolases superfamily. TatD-type hydrolase family.</text>
</comment>
<dbReference type="STRING" id="880526.GCA_000427365_01294"/>
<dbReference type="GO" id="GO:0016788">
    <property type="term" value="F:hydrolase activity, acting on ester bonds"/>
    <property type="evidence" value="ECO:0007669"/>
    <property type="project" value="InterPro"/>
</dbReference>
<organism evidence="5 6">
    <name type="scientific">Rikenella microfusus</name>
    <dbReference type="NCBI Taxonomy" id="28139"/>
    <lineage>
        <taxon>Bacteria</taxon>
        <taxon>Pseudomonadati</taxon>
        <taxon>Bacteroidota</taxon>
        <taxon>Bacteroidia</taxon>
        <taxon>Bacteroidales</taxon>
        <taxon>Rikenellaceae</taxon>
        <taxon>Rikenella</taxon>
    </lineage>
</organism>
<name>A0A379MQ47_9BACT</name>
<proteinExistence type="inferred from homology"/>
<feature type="binding site" evidence="4">
    <location>
        <position position="13"/>
    </location>
    <ligand>
        <name>a divalent metal cation</name>
        <dbReference type="ChEBI" id="CHEBI:60240"/>
        <label>1</label>
    </ligand>
</feature>
<sequence>MDAEVGYVDTHAHIFDADFDSDRAETVARAVAAGVRKIVLPAVDSHSHRAMIDTVRQFPEVCHAAIGMHPTSVNENTKWRDELQIVRNLLKEPPVKWCAIGEVGLDLHWSTSSLTEQCQALVIQMQLAIEYDLPLILHVRDAWNEIFPLLEPLHGQIRGVFHSFQGTLKDYRQIQELGNFAVGIGGFITYKNSSTVKVVEQIPIEDIVLETDAPYLTPVPFRGTRNESAHIPVIAAKIAEIKGIPVEEVMRATTARAQSIFF</sequence>
<keyword evidence="6" id="KW-1185">Reference proteome</keyword>
<keyword evidence="3 5" id="KW-0378">Hydrolase</keyword>
<evidence type="ECO:0000256" key="1">
    <source>
        <dbReference type="ARBA" id="ARBA00009275"/>
    </source>
</evidence>
<accession>A0A379MQ47</accession>
<dbReference type="Pfam" id="PF01026">
    <property type="entry name" value="TatD_DNase"/>
    <property type="match status" value="1"/>
</dbReference>
<dbReference type="FunFam" id="3.20.20.140:FF:000005">
    <property type="entry name" value="TatD family hydrolase"/>
    <property type="match status" value="1"/>
</dbReference>
<dbReference type="PANTHER" id="PTHR46124">
    <property type="entry name" value="D-AMINOACYL-TRNA DEACYLASE"/>
    <property type="match status" value="1"/>
</dbReference>
<dbReference type="PANTHER" id="PTHR46124:SF4">
    <property type="entry name" value="HYDROLASE TATD"/>
    <property type="match status" value="1"/>
</dbReference>
<dbReference type="GO" id="GO:0005829">
    <property type="term" value="C:cytosol"/>
    <property type="evidence" value="ECO:0007669"/>
    <property type="project" value="TreeGrafter"/>
</dbReference>
<dbReference type="PROSITE" id="PS01091">
    <property type="entry name" value="TATD_3"/>
    <property type="match status" value="1"/>
</dbReference>
<dbReference type="InterPro" id="IPR032466">
    <property type="entry name" value="Metal_Hydrolase"/>
</dbReference>
<evidence type="ECO:0000313" key="6">
    <source>
        <dbReference type="Proteomes" id="UP000255233"/>
    </source>
</evidence>
<dbReference type="OrthoDB" id="9810005at2"/>
<dbReference type="InterPro" id="IPR001130">
    <property type="entry name" value="TatD-like"/>
</dbReference>
<dbReference type="AlphaFoldDB" id="A0A379MQ47"/>
<dbReference type="Gene3D" id="3.20.20.140">
    <property type="entry name" value="Metal-dependent hydrolases"/>
    <property type="match status" value="1"/>
</dbReference>
<evidence type="ECO:0000256" key="3">
    <source>
        <dbReference type="ARBA" id="ARBA00022801"/>
    </source>
</evidence>
<dbReference type="EMBL" id="UGVL01000001">
    <property type="protein sequence ID" value="SUE32957.1"/>
    <property type="molecule type" value="Genomic_DNA"/>
</dbReference>
<dbReference type="Proteomes" id="UP000255233">
    <property type="component" value="Unassembled WGS sequence"/>
</dbReference>
<evidence type="ECO:0000256" key="4">
    <source>
        <dbReference type="PIRSR" id="PIRSR005902-1"/>
    </source>
</evidence>
<evidence type="ECO:0000256" key="2">
    <source>
        <dbReference type="ARBA" id="ARBA00022723"/>
    </source>
</evidence>
<feature type="binding site" evidence="4">
    <location>
        <position position="102"/>
    </location>
    <ligand>
        <name>a divalent metal cation</name>
        <dbReference type="ChEBI" id="CHEBI:60240"/>
        <label>1</label>
    </ligand>
</feature>
<gene>
    <name evidence="5" type="primary">yjjV_1</name>
    <name evidence="5" type="ORF">NCTC11190_00144</name>
</gene>
<reference evidence="5 6" key="1">
    <citation type="submission" date="2018-06" db="EMBL/GenBank/DDBJ databases">
        <authorList>
            <consortium name="Pathogen Informatics"/>
            <person name="Doyle S."/>
        </authorList>
    </citation>
    <scope>NUCLEOTIDE SEQUENCE [LARGE SCALE GENOMIC DNA]</scope>
    <source>
        <strain evidence="5 6">NCTC11190</strain>
    </source>
</reference>
<dbReference type="InterPro" id="IPR015991">
    <property type="entry name" value="TatD/YcfH-like"/>
</dbReference>
<feature type="binding site" evidence="4">
    <location>
        <position position="138"/>
    </location>
    <ligand>
        <name>a divalent metal cation</name>
        <dbReference type="ChEBI" id="CHEBI:60240"/>
        <label>2</label>
    </ligand>
</feature>
<dbReference type="PIRSF" id="PIRSF005902">
    <property type="entry name" value="DNase_TatD"/>
    <property type="match status" value="1"/>
</dbReference>
<dbReference type="CDD" id="cd01310">
    <property type="entry name" value="TatD_DNAse"/>
    <property type="match status" value="1"/>
</dbReference>
<dbReference type="SUPFAM" id="SSF51556">
    <property type="entry name" value="Metallo-dependent hydrolases"/>
    <property type="match status" value="1"/>
</dbReference>
<dbReference type="GO" id="GO:0046872">
    <property type="term" value="F:metal ion binding"/>
    <property type="evidence" value="ECO:0007669"/>
    <property type="project" value="UniProtKB-KW"/>
</dbReference>
<dbReference type="InterPro" id="IPR018228">
    <property type="entry name" value="DNase_TatD-rel_CS"/>
</dbReference>
<feature type="binding site" evidence="4">
    <location>
        <position position="212"/>
    </location>
    <ligand>
        <name>a divalent metal cation</name>
        <dbReference type="ChEBI" id="CHEBI:60240"/>
        <label>1</label>
    </ligand>
</feature>
<protein>
    <submittedName>
        <fullName evidence="5">Uncharacterized deoxyribonuclease YjjV</fullName>
        <ecNumber evidence="5">3.1.21.-</ecNumber>
    </submittedName>
</protein>
<dbReference type="GO" id="GO:0004536">
    <property type="term" value="F:DNA nuclease activity"/>
    <property type="evidence" value="ECO:0007669"/>
    <property type="project" value="InterPro"/>
</dbReference>
<dbReference type="NCBIfam" id="TIGR00010">
    <property type="entry name" value="YchF/TatD family DNA exonuclease"/>
    <property type="match status" value="1"/>
</dbReference>
<dbReference type="EC" id="3.1.21.-" evidence="5"/>
<keyword evidence="2 4" id="KW-0479">Metal-binding</keyword>
<feature type="binding site" evidence="4">
    <location>
        <position position="11"/>
    </location>
    <ligand>
        <name>a divalent metal cation</name>
        <dbReference type="ChEBI" id="CHEBI:60240"/>
        <label>1</label>
    </ligand>
</feature>
<evidence type="ECO:0000313" key="5">
    <source>
        <dbReference type="EMBL" id="SUE32957.1"/>
    </source>
</evidence>